<name>I4ECV8_9BACT</name>
<protein>
    <recommendedName>
        <fullName evidence="4">DUF4142 domain-containing protein</fullName>
    </recommendedName>
</protein>
<feature type="signal peptide" evidence="1">
    <location>
        <begin position="1"/>
        <end position="41"/>
    </location>
</feature>
<proteinExistence type="predicted"/>
<gene>
    <name evidence="2" type="ORF">NITHO_1260003</name>
</gene>
<keyword evidence="1" id="KW-0732">Signal</keyword>
<evidence type="ECO:0000256" key="1">
    <source>
        <dbReference type="SAM" id="SignalP"/>
    </source>
</evidence>
<feature type="chain" id="PRO_5003689108" description="DUF4142 domain-containing protein" evidence="1">
    <location>
        <begin position="42"/>
        <end position="165"/>
    </location>
</feature>
<dbReference type="Proteomes" id="UP000004221">
    <property type="component" value="Unassembled WGS sequence"/>
</dbReference>
<dbReference type="AlphaFoldDB" id="I4ECV8"/>
<evidence type="ECO:0008006" key="4">
    <source>
        <dbReference type="Google" id="ProtNLM"/>
    </source>
</evidence>
<accession>I4ECV8</accession>
<evidence type="ECO:0000313" key="2">
    <source>
        <dbReference type="EMBL" id="CCF82520.1"/>
    </source>
</evidence>
<keyword evidence="3" id="KW-1185">Reference proteome</keyword>
<sequence length="165" mass="17212">MIVRERVVTVMIASRRTLTHLIILTARVLAGAFGAPSSVSAAPDWASQAESVCSQGVTSAQQAPHVGNIDDESAFHASYASRAQSQAANQLGAIGGAPTGGAQLANNLRTLGQYNMEMGQIYARHVLYSDRLFQLIDQSSALTDAAKKLANQLGAPSCGTLADQG</sequence>
<evidence type="ECO:0000313" key="3">
    <source>
        <dbReference type="Proteomes" id="UP000004221"/>
    </source>
</evidence>
<reference evidence="2 3" key="1">
    <citation type="journal article" date="2012" name="ISME J.">
        <title>Nitrification expanded: discovery, physiology and genomics of a nitrite-oxidizing bacterium from the phylum Chloroflexi.</title>
        <authorList>
            <person name="Sorokin D.Y."/>
            <person name="Lucker S."/>
            <person name="Vejmelkova D."/>
            <person name="Kostrikina N.A."/>
            <person name="Kleerebezem R."/>
            <person name="Rijpstra W.I."/>
            <person name="Damste J.S."/>
            <person name="Le Paslier D."/>
            <person name="Muyzer G."/>
            <person name="Wagner M."/>
            <person name="van Loosdrecht M.C."/>
            <person name="Daims H."/>
        </authorList>
    </citation>
    <scope>NUCLEOTIDE SEQUENCE [LARGE SCALE GENOMIC DNA]</scope>
    <source>
        <strain evidence="3">none</strain>
    </source>
</reference>
<comment type="caution">
    <text evidence="2">The sequence shown here is derived from an EMBL/GenBank/DDBJ whole genome shotgun (WGS) entry which is preliminary data.</text>
</comment>
<organism evidence="2 3">
    <name type="scientific">Nitrolancea hollandica Lb</name>
    <dbReference type="NCBI Taxonomy" id="1129897"/>
    <lineage>
        <taxon>Bacteria</taxon>
        <taxon>Pseudomonadati</taxon>
        <taxon>Thermomicrobiota</taxon>
        <taxon>Thermomicrobia</taxon>
        <taxon>Sphaerobacterales</taxon>
        <taxon>Sphaerobacterineae</taxon>
        <taxon>Sphaerobacteraceae</taxon>
        <taxon>Nitrolancea</taxon>
    </lineage>
</organism>
<dbReference type="EMBL" id="CAGS01000031">
    <property type="protein sequence ID" value="CCF82520.1"/>
    <property type="molecule type" value="Genomic_DNA"/>
</dbReference>